<proteinExistence type="predicted"/>
<organism evidence="1 2">
    <name type="scientific">Naganishia onofrii</name>
    <dbReference type="NCBI Taxonomy" id="1851511"/>
    <lineage>
        <taxon>Eukaryota</taxon>
        <taxon>Fungi</taxon>
        <taxon>Dikarya</taxon>
        <taxon>Basidiomycota</taxon>
        <taxon>Agaricomycotina</taxon>
        <taxon>Tremellomycetes</taxon>
        <taxon>Filobasidiales</taxon>
        <taxon>Filobasidiaceae</taxon>
        <taxon>Naganishia</taxon>
    </lineage>
</organism>
<dbReference type="EMBL" id="JASBWV010000037">
    <property type="protein sequence ID" value="KAJ9116507.1"/>
    <property type="molecule type" value="Genomic_DNA"/>
</dbReference>
<comment type="caution">
    <text evidence="1">The sequence shown here is derived from an EMBL/GenBank/DDBJ whole genome shotgun (WGS) entry which is preliminary data.</text>
</comment>
<accession>A0ACC2X170</accession>
<dbReference type="Proteomes" id="UP001234202">
    <property type="component" value="Unassembled WGS sequence"/>
</dbReference>
<name>A0ACC2X170_9TREE</name>
<protein>
    <submittedName>
        <fullName evidence="1">Uncharacterized protein</fullName>
    </submittedName>
</protein>
<evidence type="ECO:0000313" key="2">
    <source>
        <dbReference type="Proteomes" id="UP001234202"/>
    </source>
</evidence>
<reference evidence="1" key="1">
    <citation type="submission" date="2023-04" db="EMBL/GenBank/DDBJ databases">
        <title>Draft Genome sequencing of Naganishia species isolated from polar environments using Oxford Nanopore Technology.</title>
        <authorList>
            <person name="Leo P."/>
            <person name="Venkateswaran K."/>
        </authorList>
    </citation>
    <scope>NUCLEOTIDE SEQUENCE</scope>
    <source>
        <strain evidence="1">DBVPG 5303</strain>
    </source>
</reference>
<keyword evidence="2" id="KW-1185">Reference proteome</keyword>
<evidence type="ECO:0000313" key="1">
    <source>
        <dbReference type="EMBL" id="KAJ9116507.1"/>
    </source>
</evidence>
<sequence>MGNPNPDQSLQLSHLADLGTMSPFESLLVPSTQAIAAEISPIPQIALTDPLGQITSSGIIGWSGYDLGWQLDLNSGSLPSDPVSPTNSASPCSQQSVITENVQTEPEAMNEEEEPAPMELPSNGFVRTKIEPGVAYFLDRLERDMTPAPFLTCKARAQVTMTSIHQLPPCTASQAAVGDFLNIDYTVTIQTETTSHPEKLGCVKVSVLEYDARVPRPQAWRRRQDKIYLHNPRSLREILEVLLPESKRQMQIMQMLVNNASTPGALSREGLTIRYEILKALSKQVVATDWWKIPDTRVDDDTYIIEFTKKRRRQSRASSIEDTE</sequence>
<gene>
    <name evidence="1" type="ORF">QFC24_006740</name>
</gene>